<feature type="transmembrane region" description="Helical" evidence="2">
    <location>
        <begin position="206"/>
        <end position="225"/>
    </location>
</feature>
<organism evidence="3 4">
    <name type="scientific">Actinomyces bowdenii</name>
    <dbReference type="NCBI Taxonomy" id="131109"/>
    <lineage>
        <taxon>Bacteria</taxon>
        <taxon>Bacillati</taxon>
        <taxon>Actinomycetota</taxon>
        <taxon>Actinomycetes</taxon>
        <taxon>Actinomycetales</taxon>
        <taxon>Actinomycetaceae</taxon>
        <taxon>Actinomyces</taxon>
    </lineage>
</organism>
<dbReference type="PANTHER" id="PTHR35007:SF3">
    <property type="entry name" value="POSSIBLE CONSERVED ALANINE RICH MEMBRANE PROTEIN"/>
    <property type="match status" value="1"/>
</dbReference>
<accession>A0A3P1V4C7</accession>
<evidence type="ECO:0000256" key="1">
    <source>
        <dbReference type="SAM" id="MobiDB-lite"/>
    </source>
</evidence>
<dbReference type="OrthoDB" id="3267562at2"/>
<sequence>MISLTPAPALSGGAWAAALLVALAGAVLSLPARRGRPQSLGPARRAAAPQEAAGGASRRGPQAGRGLPEVDIGLLLIEVAAVLRAGAAPAQAWGRVLGRAGLAWGLEPDEDGVPPALRALGGRGGGSWLPQWASGRPHWRPPPRGRSALRRRAAQAAVPGAVASCRLSATLGAPLAEILEAVAEGVAESGRAESSRAAALTGPRTTARLLAGLPPVGLALGALVGADPAHLLLDGAWGSALGVVGVVLMIVGHRVTARLVRAATAPADRVDEALVLDLAAASLRAGASVPGLLVALGRALEEEPLAVVGRALLLGAGWEEAWQAPDDPDWRRRRSRLEACLAPGWQDGASPISLLAATAQSLRAGRRSQDEEAAQRLAVRLVLPLGACYLPAFIILGIVPVIASVGLEMLTA</sequence>
<feature type="compositionally biased region" description="Low complexity" evidence="1">
    <location>
        <begin position="41"/>
        <end position="56"/>
    </location>
</feature>
<gene>
    <name evidence="3" type="ORF">EII10_09230</name>
</gene>
<keyword evidence="4" id="KW-1185">Reference proteome</keyword>
<keyword evidence="2" id="KW-0812">Transmembrane</keyword>
<evidence type="ECO:0008006" key="5">
    <source>
        <dbReference type="Google" id="ProtNLM"/>
    </source>
</evidence>
<dbReference type="Proteomes" id="UP000271272">
    <property type="component" value="Unassembled WGS sequence"/>
</dbReference>
<feature type="transmembrane region" description="Helical" evidence="2">
    <location>
        <begin position="377"/>
        <end position="403"/>
    </location>
</feature>
<reference evidence="3 4" key="1">
    <citation type="submission" date="2018-11" db="EMBL/GenBank/DDBJ databases">
        <title>Genomes From Bacteria Associated with the Canine Oral Cavity: a Test Case for Automated Genome-Based Taxonomic Assignment.</title>
        <authorList>
            <person name="Coil D.A."/>
            <person name="Jospin G."/>
            <person name="Darling A.E."/>
            <person name="Wallis C."/>
            <person name="Davis I.J."/>
            <person name="Harris S."/>
            <person name="Eisen J.A."/>
            <person name="Holcombe L.J."/>
            <person name="O'Flynn C."/>
        </authorList>
    </citation>
    <scope>NUCLEOTIDE SEQUENCE [LARGE SCALE GENOMIC DNA]</scope>
    <source>
        <strain evidence="3 4">OH5050</strain>
    </source>
</reference>
<protein>
    <recommendedName>
        <fullName evidence="5">Type II secretion protein F</fullName>
    </recommendedName>
</protein>
<proteinExistence type="predicted"/>
<dbReference type="EMBL" id="RQZC01000016">
    <property type="protein sequence ID" value="RRD28567.1"/>
    <property type="molecule type" value="Genomic_DNA"/>
</dbReference>
<name>A0A3P1V4C7_9ACTO</name>
<keyword evidence="2" id="KW-0472">Membrane</keyword>
<comment type="caution">
    <text evidence="3">The sequence shown here is derived from an EMBL/GenBank/DDBJ whole genome shotgun (WGS) entry which is preliminary data.</text>
</comment>
<evidence type="ECO:0000256" key="2">
    <source>
        <dbReference type="SAM" id="Phobius"/>
    </source>
</evidence>
<feature type="transmembrane region" description="Helical" evidence="2">
    <location>
        <begin position="12"/>
        <end position="30"/>
    </location>
</feature>
<dbReference type="AlphaFoldDB" id="A0A3P1V4C7"/>
<dbReference type="RefSeq" id="WP_124934214.1">
    <property type="nucleotide sequence ID" value="NZ_RQZC01000016.1"/>
</dbReference>
<feature type="region of interest" description="Disordered" evidence="1">
    <location>
        <begin position="36"/>
        <end position="64"/>
    </location>
</feature>
<feature type="transmembrane region" description="Helical" evidence="2">
    <location>
        <begin position="231"/>
        <end position="251"/>
    </location>
</feature>
<evidence type="ECO:0000313" key="4">
    <source>
        <dbReference type="Proteomes" id="UP000271272"/>
    </source>
</evidence>
<dbReference type="PANTHER" id="PTHR35007">
    <property type="entry name" value="INTEGRAL MEMBRANE PROTEIN-RELATED"/>
    <property type="match status" value="1"/>
</dbReference>
<keyword evidence="2" id="KW-1133">Transmembrane helix</keyword>
<evidence type="ECO:0000313" key="3">
    <source>
        <dbReference type="EMBL" id="RRD28567.1"/>
    </source>
</evidence>